<reference evidence="7 8" key="1">
    <citation type="submission" date="2018-06" db="EMBL/GenBank/DDBJ databases">
        <authorList>
            <consortium name="Pathogen Informatics"/>
            <person name="Doyle S."/>
        </authorList>
    </citation>
    <scope>NUCLEOTIDE SEQUENCE [LARGE SCALE GENOMIC DNA]</scope>
    <source>
        <strain evidence="7 8">NCTC12157</strain>
    </source>
</reference>
<feature type="domain" description="Major facilitator superfamily (MFS) profile" evidence="6">
    <location>
        <begin position="1"/>
        <end position="127"/>
    </location>
</feature>
<evidence type="ECO:0000256" key="5">
    <source>
        <dbReference type="SAM" id="Phobius"/>
    </source>
</evidence>
<dbReference type="PANTHER" id="PTHR23508:SF10">
    <property type="entry name" value="CARBOXYLIC ACID TRANSPORTER PROTEIN HOMOLOG"/>
    <property type="match status" value="1"/>
</dbReference>
<dbReference type="GO" id="GO:0005886">
    <property type="term" value="C:plasma membrane"/>
    <property type="evidence" value="ECO:0007669"/>
    <property type="project" value="TreeGrafter"/>
</dbReference>
<feature type="transmembrane region" description="Helical" evidence="5">
    <location>
        <begin position="71"/>
        <end position="94"/>
    </location>
</feature>
<dbReference type="AlphaFoldDB" id="A0A377NJI6"/>
<dbReference type="Pfam" id="PF00083">
    <property type="entry name" value="Sugar_tr"/>
    <property type="match status" value="1"/>
</dbReference>
<dbReference type="InterPro" id="IPR036259">
    <property type="entry name" value="MFS_trans_sf"/>
</dbReference>
<comment type="subcellular location">
    <subcellularLocation>
        <location evidence="1">Membrane</location>
        <topology evidence="1">Multi-pass membrane protein</topology>
    </subcellularLocation>
</comment>
<dbReference type="PROSITE" id="PS50850">
    <property type="entry name" value="MFS"/>
    <property type="match status" value="1"/>
</dbReference>
<keyword evidence="3 5" id="KW-1133">Transmembrane helix</keyword>
<evidence type="ECO:0000256" key="3">
    <source>
        <dbReference type="ARBA" id="ARBA00022989"/>
    </source>
</evidence>
<dbReference type="EMBL" id="UGGO01000001">
    <property type="protein sequence ID" value="STQ46938.1"/>
    <property type="molecule type" value="Genomic_DNA"/>
</dbReference>
<evidence type="ECO:0000256" key="2">
    <source>
        <dbReference type="ARBA" id="ARBA00022692"/>
    </source>
</evidence>
<organism evidence="7 8">
    <name type="scientific">Ewingella americana</name>
    <dbReference type="NCBI Taxonomy" id="41202"/>
    <lineage>
        <taxon>Bacteria</taxon>
        <taxon>Pseudomonadati</taxon>
        <taxon>Pseudomonadota</taxon>
        <taxon>Gammaproteobacteria</taxon>
        <taxon>Enterobacterales</taxon>
        <taxon>Yersiniaceae</taxon>
        <taxon>Ewingella</taxon>
    </lineage>
</organism>
<dbReference type="SUPFAM" id="SSF103473">
    <property type="entry name" value="MFS general substrate transporter"/>
    <property type="match status" value="1"/>
</dbReference>
<feature type="transmembrane region" description="Helical" evidence="5">
    <location>
        <begin position="37"/>
        <end position="59"/>
    </location>
</feature>
<evidence type="ECO:0000256" key="1">
    <source>
        <dbReference type="ARBA" id="ARBA00004141"/>
    </source>
</evidence>
<dbReference type="Gene3D" id="1.20.1250.20">
    <property type="entry name" value="MFS general substrate transporter like domains"/>
    <property type="match status" value="1"/>
</dbReference>
<dbReference type="PANTHER" id="PTHR23508">
    <property type="entry name" value="CARBOXYLIC ACID TRANSPORTER PROTEIN HOMOLOG"/>
    <property type="match status" value="1"/>
</dbReference>
<accession>A0A377NJI6</accession>
<feature type="transmembrane region" description="Helical" evidence="5">
    <location>
        <begin position="100"/>
        <end position="122"/>
    </location>
</feature>
<sequence length="146" mass="15360">MAHFPKKIGRKKAIIIAALLSLPVIPLWAFSSGVWTIGLGAFLMQLMVQGAWGVVPSYLTELVPANTRAVLPGFVYQLGNLLASVNATLQAYIAESNDHNYGLAMAVVAGTVAIVIAVLVSFGRDTRGKVLSGEIKSSGAKVHTNA</sequence>
<evidence type="ECO:0000313" key="8">
    <source>
        <dbReference type="Proteomes" id="UP000254304"/>
    </source>
</evidence>
<protein>
    <submittedName>
        <fullName evidence="7">Sialic acid permease</fullName>
    </submittedName>
</protein>
<gene>
    <name evidence="7" type="primary">nanT_2</name>
    <name evidence="7" type="ORF">NCTC12157_04756</name>
</gene>
<dbReference type="InterPro" id="IPR020846">
    <property type="entry name" value="MFS_dom"/>
</dbReference>
<evidence type="ECO:0000313" key="7">
    <source>
        <dbReference type="EMBL" id="STQ46938.1"/>
    </source>
</evidence>
<feature type="transmembrane region" description="Helical" evidence="5">
    <location>
        <begin position="12"/>
        <end position="31"/>
    </location>
</feature>
<evidence type="ECO:0000259" key="6">
    <source>
        <dbReference type="PROSITE" id="PS50850"/>
    </source>
</evidence>
<keyword evidence="4 5" id="KW-0472">Membrane</keyword>
<proteinExistence type="predicted"/>
<name>A0A377NJI6_9GAMM</name>
<evidence type="ECO:0000256" key="4">
    <source>
        <dbReference type="ARBA" id="ARBA00023136"/>
    </source>
</evidence>
<keyword evidence="2 5" id="KW-0812">Transmembrane</keyword>
<dbReference type="GO" id="GO:0046943">
    <property type="term" value="F:carboxylic acid transmembrane transporter activity"/>
    <property type="evidence" value="ECO:0007669"/>
    <property type="project" value="TreeGrafter"/>
</dbReference>
<dbReference type="InterPro" id="IPR005828">
    <property type="entry name" value="MFS_sugar_transport-like"/>
</dbReference>
<dbReference type="Proteomes" id="UP000254304">
    <property type="component" value="Unassembled WGS sequence"/>
</dbReference>